<accession>R7TEE2</accession>
<dbReference type="EMBL" id="AMQN01014853">
    <property type="status" value="NOT_ANNOTATED_CDS"/>
    <property type="molecule type" value="Genomic_DNA"/>
</dbReference>
<organism evidence="3">
    <name type="scientific">Capitella teleta</name>
    <name type="common">Polychaete worm</name>
    <dbReference type="NCBI Taxonomy" id="283909"/>
    <lineage>
        <taxon>Eukaryota</taxon>
        <taxon>Metazoa</taxon>
        <taxon>Spiralia</taxon>
        <taxon>Lophotrochozoa</taxon>
        <taxon>Annelida</taxon>
        <taxon>Polychaeta</taxon>
        <taxon>Sedentaria</taxon>
        <taxon>Scolecida</taxon>
        <taxon>Capitellidae</taxon>
        <taxon>Capitella</taxon>
    </lineage>
</organism>
<dbReference type="HOGENOM" id="CLU_1817614_0_0_1"/>
<feature type="region of interest" description="Disordered" evidence="1">
    <location>
        <begin position="1"/>
        <end position="51"/>
    </location>
</feature>
<keyword evidence="2" id="KW-0812">Transmembrane</keyword>
<keyword evidence="2" id="KW-1133">Transmembrane helix</keyword>
<sequence>MAPSGIRTTNDPLNGTAEVTSPWKSDEFSDAMTTESPLLSNQTDGTAAPEQTGLWQDPMVRYFGITGILALLCIVLLVVHIYISLLESKRERMADMKGPGPSMGVMAKGVGVGGGLSGSKPAPGKKGFQGNRGVAQHASKRC</sequence>
<reference evidence="5" key="1">
    <citation type="submission" date="2012-12" db="EMBL/GenBank/DDBJ databases">
        <authorList>
            <person name="Hellsten U."/>
            <person name="Grimwood J."/>
            <person name="Chapman J.A."/>
            <person name="Shapiro H."/>
            <person name="Aerts A."/>
            <person name="Otillar R.P."/>
            <person name="Terry A.Y."/>
            <person name="Boore J.L."/>
            <person name="Simakov O."/>
            <person name="Marletaz F."/>
            <person name="Cho S.-J."/>
            <person name="Edsinger-Gonzales E."/>
            <person name="Havlak P."/>
            <person name="Kuo D.-H."/>
            <person name="Larsson T."/>
            <person name="Lv J."/>
            <person name="Arendt D."/>
            <person name="Savage R."/>
            <person name="Osoegawa K."/>
            <person name="de Jong P."/>
            <person name="Lindberg D.R."/>
            <person name="Seaver E.C."/>
            <person name="Weisblat D.A."/>
            <person name="Putnam N.H."/>
            <person name="Grigoriev I.V."/>
            <person name="Rokhsar D.S."/>
        </authorList>
    </citation>
    <scope>NUCLEOTIDE SEQUENCE</scope>
    <source>
        <strain evidence="5">I ESC-2004</strain>
    </source>
</reference>
<gene>
    <name evidence="3" type="ORF">CAPTEDRAFT_192172</name>
</gene>
<evidence type="ECO:0000313" key="3">
    <source>
        <dbReference type="EMBL" id="ELT89431.1"/>
    </source>
</evidence>
<reference evidence="3 5" key="2">
    <citation type="journal article" date="2013" name="Nature">
        <title>Insights into bilaterian evolution from three spiralian genomes.</title>
        <authorList>
            <person name="Simakov O."/>
            <person name="Marletaz F."/>
            <person name="Cho S.J."/>
            <person name="Edsinger-Gonzales E."/>
            <person name="Havlak P."/>
            <person name="Hellsten U."/>
            <person name="Kuo D.H."/>
            <person name="Larsson T."/>
            <person name="Lv J."/>
            <person name="Arendt D."/>
            <person name="Savage R."/>
            <person name="Osoegawa K."/>
            <person name="de Jong P."/>
            <person name="Grimwood J."/>
            <person name="Chapman J.A."/>
            <person name="Shapiro H."/>
            <person name="Aerts A."/>
            <person name="Otillar R.P."/>
            <person name="Terry A.Y."/>
            <person name="Boore J.L."/>
            <person name="Grigoriev I.V."/>
            <person name="Lindberg D.R."/>
            <person name="Seaver E.C."/>
            <person name="Weisblat D.A."/>
            <person name="Putnam N.H."/>
            <person name="Rokhsar D.S."/>
        </authorList>
    </citation>
    <scope>NUCLEOTIDE SEQUENCE</scope>
    <source>
        <strain evidence="3 5">I ESC-2004</strain>
    </source>
</reference>
<dbReference type="AlphaFoldDB" id="R7TEE2"/>
<proteinExistence type="predicted"/>
<dbReference type="EMBL" id="KB311362">
    <property type="protein sequence ID" value="ELT89431.1"/>
    <property type="molecule type" value="Genomic_DNA"/>
</dbReference>
<keyword evidence="2" id="KW-0472">Membrane</keyword>
<evidence type="ECO:0000256" key="2">
    <source>
        <dbReference type="SAM" id="Phobius"/>
    </source>
</evidence>
<dbReference type="Proteomes" id="UP000014760">
    <property type="component" value="Unassembled WGS sequence"/>
</dbReference>
<reference evidence="4" key="3">
    <citation type="submission" date="2015-06" db="UniProtKB">
        <authorList>
            <consortium name="EnsemblMetazoa"/>
        </authorList>
    </citation>
    <scope>IDENTIFICATION</scope>
</reference>
<evidence type="ECO:0000256" key="1">
    <source>
        <dbReference type="SAM" id="MobiDB-lite"/>
    </source>
</evidence>
<keyword evidence="5" id="KW-1185">Reference proteome</keyword>
<protein>
    <submittedName>
        <fullName evidence="3 4">Uncharacterized protein</fullName>
    </submittedName>
</protein>
<dbReference type="EnsemblMetazoa" id="CapteT192172">
    <property type="protein sequence ID" value="CapteP192172"/>
    <property type="gene ID" value="CapteG192172"/>
</dbReference>
<feature type="region of interest" description="Disordered" evidence="1">
    <location>
        <begin position="116"/>
        <end position="142"/>
    </location>
</feature>
<evidence type="ECO:0000313" key="4">
    <source>
        <dbReference type="EnsemblMetazoa" id="CapteP192172"/>
    </source>
</evidence>
<feature type="transmembrane region" description="Helical" evidence="2">
    <location>
        <begin position="62"/>
        <end position="83"/>
    </location>
</feature>
<evidence type="ECO:0000313" key="5">
    <source>
        <dbReference type="Proteomes" id="UP000014760"/>
    </source>
</evidence>
<name>R7TEE2_CAPTE</name>
<feature type="compositionally biased region" description="Polar residues" evidence="1">
    <location>
        <begin position="31"/>
        <end position="45"/>
    </location>
</feature>
<feature type="compositionally biased region" description="Polar residues" evidence="1">
    <location>
        <begin position="1"/>
        <end position="23"/>
    </location>
</feature>